<dbReference type="EMBL" id="UGHZ01000001">
    <property type="protein sequence ID" value="STP09854.1"/>
    <property type="molecule type" value="Genomic_DNA"/>
</dbReference>
<evidence type="ECO:0000256" key="2">
    <source>
        <dbReference type="NCBIfam" id="TIGR03588"/>
    </source>
</evidence>
<gene>
    <name evidence="7" type="primary">arnB_4</name>
    <name evidence="7" type="ORF">NCTC12221_01312</name>
</gene>
<dbReference type="CDD" id="cd00616">
    <property type="entry name" value="AHBA_syn"/>
    <property type="match status" value="1"/>
</dbReference>
<feature type="transmembrane region" description="Helical" evidence="6">
    <location>
        <begin position="47"/>
        <end position="70"/>
    </location>
</feature>
<keyword evidence="6" id="KW-1133">Transmembrane helix</keyword>
<dbReference type="EC" id="2.6.1.92" evidence="2"/>
<evidence type="ECO:0000256" key="3">
    <source>
        <dbReference type="PIRSR" id="PIRSR000390-1"/>
    </source>
</evidence>
<dbReference type="Proteomes" id="UP000255335">
    <property type="component" value="Unassembled WGS sequence"/>
</dbReference>
<evidence type="ECO:0000256" key="5">
    <source>
        <dbReference type="RuleBase" id="RU004508"/>
    </source>
</evidence>
<feature type="transmembrane region" description="Helical" evidence="6">
    <location>
        <begin position="90"/>
        <end position="111"/>
    </location>
</feature>
<dbReference type="PIRSF" id="PIRSF000390">
    <property type="entry name" value="PLP_StrS"/>
    <property type="match status" value="1"/>
</dbReference>
<dbReference type="InterPro" id="IPR015424">
    <property type="entry name" value="PyrdxlP-dep_Trfase"/>
</dbReference>
<keyword evidence="4 5" id="KW-0663">Pyridoxal phosphate</keyword>
<evidence type="ECO:0000256" key="4">
    <source>
        <dbReference type="PIRSR" id="PIRSR000390-2"/>
    </source>
</evidence>
<proteinExistence type="inferred from homology"/>
<evidence type="ECO:0000256" key="6">
    <source>
        <dbReference type="SAM" id="Phobius"/>
    </source>
</evidence>
<organism evidence="7 8">
    <name type="scientific">Helicobacter cinaedi</name>
    <dbReference type="NCBI Taxonomy" id="213"/>
    <lineage>
        <taxon>Bacteria</taxon>
        <taxon>Pseudomonadati</taxon>
        <taxon>Campylobacterota</taxon>
        <taxon>Epsilonproteobacteria</taxon>
        <taxon>Campylobacterales</taxon>
        <taxon>Helicobacteraceae</taxon>
        <taxon>Helicobacter</taxon>
    </lineage>
</organism>
<name>A0A377JQF6_9HELI</name>
<keyword evidence="6" id="KW-0472">Membrane</keyword>
<dbReference type="AlphaFoldDB" id="A0A377JQF6"/>
<sequence length="393" mass="44266">MIPYSTQFIDESDAKALNLALHSPHLTQGKLIKEFESVLCQKANAKYAIAFNSATSALYALYGAFIYKYFPHIAKSRINPLRQADVQQEIYFVTTPISFVATTNMMLVWGITPIFCDVKDDGNIDEKALVKILATHPKREHIKAIVSVDYAGKSVEYEALQNLAKEHNLLLFADSSHAFGGSYHNKPIGSLANASVFSFHALKPITTAEGGALVTDDEELAHYARLLLSHGIEKKRLWNYDCLLAGMNFRLSELGAALGLSQLKKLESFIESRHKIARFYDGFFANNPHFGTIAIPESTQSTHHLYPILLYPHLWCKKEQIFESMQEQGLGVQVHYKPIYQFSLYRGIFGEVRCENAEKFYLAEISIPCHQGLSLKEAENIAKIVTQICESYM</sequence>
<dbReference type="InterPro" id="IPR015421">
    <property type="entry name" value="PyrdxlP-dep_Trfase_major"/>
</dbReference>
<accession>A0A377JQF6</accession>
<evidence type="ECO:0000256" key="1">
    <source>
        <dbReference type="ARBA" id="ARBA00037999"/>
    </source>
</evidence>
<evidence type="ECO:0000313" key="7">
    <source>
        <dbReference type="EMBL" id="STP09854.1"/>
    </source>
</evidence>
<dbReference type="InterPro" id="IPR020026">
    <property type="entry name" value="PseC"/>
</dbReference>
<dbReference type="InterPro" id="IPR015422">
    <property type="entry name" value="PyrdxlP-dep_Trfase_small"/>
</dbReference>
<dbReference type="PANTHER" id="PTHR30244">
    <property type="entry name" value="TRANSAMINASE"/>
    <property type="match status" value="1"/>
</dbReference>
<dbReference type="RefSeq" id="WP_115026445.1">
    <property type="nucleotide sequence ID" value="NZ_UGHZ01000001.1"/>
</dbReference>
<dbReference type="Gene3D" id="3.40.640.10">
    <property type="entry name" value="Type I PLP-dependent aspartate aminotransferase-like (Major domain)"/>
    <property type="match status" value="1"/>
</dbReference>
<dbReference type="SUPFAM" id="SSF53383">
    <property type="entry name" value="PLP-dependent transferases"/>
    <property type="match status" value="1"/>
</dbReference>
<dbReference type="GO" id="GO:0000271">
    <property type="term" value="P:polysaccharide biosynthetic process"/>
    <property type="evidence" value="ECO:0007669"/>
    <property type="project" value="TreeGrafter"/>
</dbReference>
<dbReference type="Pfam" id="PF01041">
    <property type="entry name" value="DegT_DnrJ_EryC1"/>
    <property type="match status" value="1"/>
</dbReference>
<dbReference type="NCBIfam" id="TIGR03588">
    <property type="entry name" value="PseC"/>
    <property type="match status" value="1"/>
</dbReference>
<keyword evidence="7" id="KW-0032">Aminotransferase</keyword>
<reference evidence="7 8" key="1">
    <citation type="submission" date="2018-06" db="EMBL/GenBank/DDBJ databases">
        <authorList>
            <consortium name="Pathogen Informatics"/>
            <person name="Doyle S."/>
        </authorList>
    </citation>
    <scope>NUCLEOTIDE SEQUENCE [LARGE SCALE GENOMIC DNA]</scope>
    <source>
        <strain evidence="7 8">NCTC12221</strain>
    </source>
</reference>
<protein>
    <recommendedName>
        <fullName evidence="2">UDP-4-amino-4,6-dideoxy-N-acetyl-beta-L-altrosamine transaminase</fullName>
        <ecNumber evidence="2">2.6.1.92</ecNumber>
    </recommendedName>
</protein>
<dbReference type="InterPro" id="IPR000653">
    <property type="entry name" value="DegT/StrS_aminotransferase"/>
</dbReference>
<keyword evidence="7" id="KW-0808">Transferase</keyword>
<dbReference type="PANTHER" id="PTHR30244:SF34">
    <property type="entry name" value="DTDP-4-AMINO-4,6-DIDEOXYGALACTOSE TRANSAMINASE"/>
    <property type="match status" value="1"/>
</dbReference>
<evidence type="ECO:0000313" key="8">
    <source>
        <dbReference type="Proteomes" id="UP000255335"/>
    </source>
</evidence>
<feature type="active site" description="Proton acceptor" evidence="3">
    <location>
        <position position="203"/>
    </location>
</feature>
<feature type="modified residue" description="N6-(pyridoxal phosphate)lysine" evidence="4">
    <location>
        <position position="203"/>
    </location>
</feature>
<dbReference type="Gene3D" id="3.90.1150.10">
    <property type="entry name" value="Aspartate Aminotransferase, domain 1"/>
    <property type="match status" value="1"/>
</dbReference>
<comment type="similarity">
    <text evidence="1 5">Belongs to the DegT/DnrJ/EryC1 family.</text>
</comment>
<dbReference type="GO" id="GO:0008483">
    <property type="term" value="F:transaminase activity"/>
    <property type="evidence" value="ECO:0007669"/>
    <property type="project" value="UniProtKB-KW"/>
</dbReference>
<keyword evidence="6" id="KW-0812">Transmembrane</keyword>
<dbReference type="GO" id="GO:0030170">
    <property type="term" value="F:pyridoxal phosphate binding"/>
    <property type="evidence" value="ECO:0007669"/>
    <property type="project" value="TreeGrafter"/>
</dbReference>